<evidence type="ECO:0000256" key="2">
    <source>
        <dbReference type="ARBA" id="ARBA00023125"/>
    </source>
</evidence>
<dbReference type="PROSITE" id="PS00041">
    <property type="entry name" value="HTH_ARAC_FAMILY_1"/>
    <property type="match status" value="1"/>
</dbReference>
<dbReference type="InterPro" id="IPR011256">
    <property type="entry name" value="Reg_factor_effector_dom_sf"/>
</dbReference>
<gene>
    <name evidence="5" type="ORF">E6C50_03735</name>
</gene>
<evidence type="ECO:0000259" key="4">
    <source>
        <dbReference type="PROSITE" id="PS01124"/>
    </source>
</evidence>
<feature type="domain" description="HTH araC/xylS-type" evidence="4">
    <location>
        <begin position="10"/>
        <end position="109"/>
    </location>
</feature>
<dbReference type="InterPro" id="IPR050908">
    <property type="entry name" value="SmbC-like"/>
</dbReference>
<dbReference type="SMART" id="SM00871">
    <property type="entry name" value="AraC_E_bind"/>
    <property type="match status" value="1"/>
</dbReference>
<sequence length="303" mass="35245">MADLPLQQLGKALDFIEQHLEEPLSVEKIATVANYSPFHFQRLFKAYTGETLLEFYNRKRIEKIAALLIRDTKETIGTLAFQYGFSDNAALTKAFKKRYSVSPTAFRKQRSSRYDKIKNSRNGQIFQGFEAYIWRIENLKNWMEMNAVITVEEMVAFPMMYTNHIGIENLDTAFTKVIEFALENKLTNPEKLAAIRIYHDSFKITAPEKVRMEIGVVVDRETQTEPGIFFKNLSPGKCITANFEIDLADLEKAWSSLYIWMNENDYRPAEELPFEIIRNNYKEHPQQKCRLTLCIPVVPKTTL</sequence>
<dbReference type="InterPro" id="IPR010499">
    <property type="entry name" value="AraC_E-bd"/>
</dbReference>
<organism evidence="5 6">
    <name type="scientific">Flavobacterium supellecticarium</name>
    <dbReference type="NCBI Taxonomy" id="2565924"/>
    <lineage>
        <taxon>Bacteria</taxon>
        <taxon>Pseudomonadati</taxon>
        <taxon>Bacteroidota</taxon>
        <taxon>Flavobacteriia</taxon>
        <taxon>Flavobacteriales</taxon>
        <taxon>Flavobacteriaceae</taxon>
        <taxon>Flavobacterium</taxon>
    </lineage>
</organism>
<protein>
    <submittedName>
        <fullName evidence="5">AraC family transcriptional regulator</fullName>
    </submittedName>
</protein>
<dbReference type="SMART" id="SM00342">
    <property type="entry name" value="HTH_ARAC"/>
    <property type="match status" value="1"/>
</dbReference>
<evidence type="ECO:0000313" key="5">
    <source>
        <dbReference type="EMBL" id="THF53324.1"/>
    </source>
</evidence>
<dbReference type="InterPro" id="IPR018062">
    <property type="entry name" value="HTH_AraC-typ_CS"/>
</dbReference>
<dbReference type="GO" id="GO:0043565">
    <property type="term" value="F:sequence-specific DNA binding"/>
    <property type="evidence" value="ECO:0007669"/>
    <property type="project" value="InterPro"/>
</dbReference>
<comment type="caution">
    <text evidence="5">The sequence shown here is derived from an EMBL/GenBank/DDBJ whole genome shotgun (WGS) entry which is preliminary data.</text>
</comment>
<dbReference type="SUPFAM" id="SSF55136">
    <property type="entry name" value="Probable bacterial effector-binding domain"/>
    <property type="match status" value="1"/>
</dbReference>
<keyword evidence="3" id="KW-0804">Transcription</keyword>
<evidence type="ECO:0000313" key="6">
    <source>
        <dbReference type="Proteomes" id="UP000307507"/>
    </source>
</evidence>
<dbReference type="PANTHER" id="PTHR40055">
    <property type="entry name" value="TRANSCRIPTIONAL REGULATOR YGIV-RELATED"/>
    <property type="match status" value="1"/>
</dbReference>
<dbReference type="AlphaFoldDB" id="A0A4S4A4B6"/>
<dbReference type="SUPFAM" id="SSF46689">
    <property type="entry name" value="Homeodomain-like"/>
    <property type="match status" value="2"/>
</dbReference>
<dbReference type="InterPro" id="IPR029442">
    <property type="entry name" value="GyrI-like"/>
</dbReference>
<keyword evidence="6" id="KW-1185">Reference proteome</keyword>
<dbReference type="GO" id="GO:0003700">
    <property type="term" value="F:DNA-binding transcription factor activity"/>
    <property type="evidence" value="ECO:0007669"/>
    <property type="project" value="InterPro"/>
</dbReference>
<dbReference type="Pfam" id="PF12833">
    <property type="entry name" value="HTH_18"/>
    <property type="match status" value="1"/>
</dbReference>
<dbReference type="PROSITE" id="PS01124">
    <property type="entry name" value="HTH_ARAC_FAMILY_2"/>
    <property type="match status" value="1"/>
</dbReference>
<keyword evidence="2" id="KW-0238">DNA-binding</keyword>
<dbReference type="Gene3D" id="1.10.10.60">
    <property type="entry name" value="Homeodomain-like"/>
    <property type="match status" value="2"/>
</dbReference>
<name>A0A4S4A4B6_9FLAO</name>
<evidence type="ECO:0000256" key="3">
    <source>
        <dbReference type="ARBA" id="ARBA00023163"/>
    </source>
</evidence>
<proteinExistence type="predicted"/>
<dbReference type="EMBL" id="SSNZ01000001">
    <property type="protein sequence ID" value="THF53324.1"/>
    <property type="molecule type" value="Genomic_DNA"/>
</dbReference>
<evidence type="ECO:0000256" key="1">
    <source>
        <dbReference type="ARBA" id="ARBA00023015"/>
    </source>
</evidence>
<dbReference type="OrthoDB" id="9816011at2"/>
<accession>A0A4S4A4B6</accession>
<dbReference type="InterPro" id="IPR018060">
    <property type="entry name" value="HTH_AraC"/>
</dbReference>
<dbReference type="Gene3D" id="3.20.80.10">
    <property type="entry name" value="Regulatory factor, effector binding domain"/>
    <property type="match status" value="1"/>
</dbReference>
<reference evidence="5 6" key="1">
    <citation type="submission" date="2019-04" db="EMBL/GenBank/DDBJ databases">
        <title>Flavobacterium sp. nov. isolated from construction timber.</title>
        <authorList>
            <person name="Lin S.-Y."/>
            <person name="Chang C.-T."/>
            <person name="Young C.-C."/>
        </authorList>
    </citation>
    <scope>NUCLEOTIDE SEQUENCE [LARGE SCALE GENOMIC DNA]</scope>
    <source>
        <strain evidence="5 6">CC-CTC003</strain>
    </source>
</reference>
<dbReference type="PANTHER" id="PTHR40055:SF1">
    <property type="entry name" value="TRANSCRIPTIONAL REGULATOR YGIV-RELATED"/>
    <property type="match status" value="1"/>
</dbReference>
<keyword evidence="1" id="KW-0805">Transcription regulation</keyword>
<dbReference type="Pfam" id="PF06445">
    <property type="entry name" value="GyrI-like"/>
    <property type="match status" value="1"/>
</dbReference>
<dbReference type="Proteomes" id="UP000307507">
    <property type="component" value="Unassembled WGS sequence"/>
</dbReference>
<dbReference type="RefSeq" id="WP_136401847.1">
    <property type="nucleotide sequence ID" value="NZ_SSNZ01000001.1"/>
</dbReference>
<dbReference type="InterPro" id="IPR009057">
    <property type="entry name" value="Homeodomain-like_sf"/>
</dbReference>